<accession>A0ACB6UY74</accession>
<gene>
    <name evidence="1" type="ORF">D0Z00_004508</name>
</gene>
<evidence type="ECO:0000313" key="2">
    <source>
        <dbReference type="Proteomes" id="UP000744676"/>
    </source>
</evidence>
<proteinExistence type="predicted"/>
<name>A0ACB6UY74_9ASCO</name>
<reference evidence="1 2" key="1">
    <citation type="journal article" date="2020" name="Front. Microbiol.">
        <title>Phenotypic and Genetic Characterization of the Cheese Ripening Yeast Geotrichum candidum.</title>
        <authorList>
            <person name="Perkins V."/>
            <person name="Vignola S."/>
            <person name="Lessard M.H."/>
            <person name="Plante P.L."/>
            <person name="Corbeil J."/>
            <person name="Dugat-Bony E."/>
            <person name="Frenette M."/>
            <person name="Labrie S."/>
        </authorList>
    </citation>
    <scope>NUCLEOTIDE SEQUENCE [LARGE SCALE GENOMIC DNA]</scope>
    <source>
        <strain evidence="1 2">LMA-1147</strain>
    </source>
</reference>
<dbReference type="EMBL" id="QVQA01000360">
    <property type="protein sequence ID" value="KAF5092584.1"/>
    <property type="molecule type" value="Genomic_DNA"/>
</dbReference>
<evidence type="ECO:0000313" key="1">
    <source>
        <dbReference type="EMBL" id="KAF5092584.1"/>
    </source>
</evidence>
<sequence>MSNSFSNMNVAPQNALDENEIPPQLLKHLEDWVLPEETQGRSSERKSALSNDASDRLHDGFSSQRSSALSENASDAGDQSSDRNKESLSHGRVSLRIKDRLVKALKDLELIMNVYDNLDHARFFMRKNKAEIVAAFDRAFEFCAELRRSGLSEDASDNLSDGFPSQCSSPLSEYASETGDQIQAPPPPQQQQQRASPSLVSAKARVRRLTCLTCIQLRLVTKA</sequence>
<protein>
    <submittedName>
        <fullName evidence="1">Uncharacterized protein</fullName>
    </submittedName>
</protein>
<dbReference type="Proteomes" id="UP000744676">
    <property type="component" value="Unassembled WGS sequence"/>
</dbReference>
<organism evidence="1 2">
    <name type="scientific">Geotrichum galactomycetum</name>
    <dbReference type="NCBI Taxonomy" id="27317"/>
    <lineage>
        <taxon>Eukaryota</taxon>
        <taxon>Fungi</taxon>
        <taxon>Dikarya</taxon>
        <taxon>Ascomycota</taxon>
        <taxon>Saccharomycotina</taxon>
        <taxon>Dipodascomycetes</taxon>
        <taxon>Dipodascales</taxon>
        <taxon>Dipodascaceae</taxon>
        <taxon>Geotrichum</taxon>
    </lineage>
</organism>
<keyword evidence="2" id="KW-1185">Reference proteome</keyword>
<comment type="caution">
    <text evidence="1">The sequence shown here is derived from an EMBL/GenBank/DDBJ whole genome shotgun (WGS) entry which is preliminary data.</text>
</comment>